<dbReference type="EMBL" id="CAJVQA010007944">
    <property type="protein sequence ID" value="CAG8664113.1"/>
    <property type="molecule type" value="Genomic_DNA"/>
</dbReference>
<reference evidence="1" key="1">
    <citation type="submission" date="2021-06" db="EMBL/GenBank/DDBJ databases">
        <authorList>
            <person name="Kallberg Y."/>
            <person name="Tangrot J."/>
            <person name="Rosling A."/>
        </authorList>
    </citation>
    <scope>NUCLEOTIDE SEQUENCE</scope>
    <source>
        <strain evidence="1">FL966</strain>
    </source>
</reference>
<proteinExistence type="predicted"/>
<protein>
    <submittedName>
        <fullName evidence="1">19473_t:CDS:1</fullName>
    </submittedName>
</protein>
<evidence type="ECO:0000313" key="2">
    <source>
        <dbReference type="Proteomes" id="UP000789759"/>
    </source>
</evidence>
<feature type="non-terminal residue" evidence="1">
    <location>
        <position position="1"/>
    </location>
</feature>
<sequence>NLDDLLQFNSKNLEIEEMLDFSTFLNKQTNKITYNNLELEDNEYDYNIDQVINASMSKDI</sequence>
<gene>
    <name evidence="1" type="ORF">CPELLU_LOCUS9944</name>
</gene>
<evidence type="ECO:0000313" key="1">
    <source>
        <dbReference type="EMBL" id="CAG8664113.1"/>
    </source>
</evidence>
<keyword evidence="2" id="KW-1185">Reference proteome</keyword>
<accession>A0A9N9E490</accession>
<comment type="caution">
    <text evidence="1">The sequence shown here is derived from an EMBL/GenBank/DDBJ whole genome shotgun (WGS) entry which is preliminary data.</text>
</comment>
<organism evidence="1 2">
    <name type="scientific">Cetraspora pellucida</name>
    <dbReference type="NCBI Taxonomy" id="1433469"/>
    <lineage>
        <taxon>Eukaryota</taxon>
        <taxon>Fungi</taxon>
        <taxon>Fungi incertae sedis</taxon>
        <taxon>Mucoromycota</taxon>
        <taxon>Glomeromycotina</taxon>
        <taxon>Glomeromycetes</taxon>
        <taxon>Diversisporales</taxon>
        <taxon>Gigasporaceae</taxon>
        <taxon>Cetraspora</taxon>
    </lineage>
</organism>
<name>A0A9N9E490_9GLOM</name>
<dbReference type="AlphaFoldDB" id="A0A9N9E490"/>
<dbReference type="Proteomes" id="UP000789759">
    <property type="component" value="Unassembled WGS sequence"/>
</dbReference>